<name>A0ABT1C637_9HYPH</name>
<evidence type="ECO:0000256" key="2">
    <source>
        <dbReference type="ARBA" id="ARBA00023125"/>
    </source>
</evidence>
<dbReference type="Gene3D" id="1.10.10.10">
    <property type="entry name" value="Winged helix-like DNA-binding domain superfamily/Winged helix DNA-binding domain"/>
    <property type="match status" value="1"/>
</dbReference>
<proteinExistence type="predicted"/>
<dbReference type="InterPro" id="IPR011711">
    <property type="entry name" value="GntR_C"/>
</dbReference>
<evidence type="ECO:0000313" key="5">
    <source>
        <dbReference type="EMBL" id="MCO6050297.1"/>
    </source>
</evidence>
<dbReference type="PANTHER" id="PTHR43537">
    <property type="entry name" value="TRANSCRIPTIONAL REGULATOR, GNTR FAMILY"/>
    <property type="match status" value="1"/>
</dbReference>
<gene>
    <name evidence="5" type="ORF">NGM99_10930</name>
</gene>
<protein>
    <submittedName>
        <fullName evidence="5">GntR family transcriptional regulator</fullName>
    </submittedName>
</protein>
<evidence type="ECO:0000256" key="1">
    <source>
        <dbReference type="ARBA" id="ARBA00023015"/>
    </source>
</evidence>
<dbReference type="Pfam" id="PF00392">
    <property type="entry name" value="GntR"/>
    <property type="match status" value="1"/>
</dbReference>
<evidence type="ECO:0000259" key="4">
    <source>
        <dbReference type="PROSITE" id="PS50949"/>
    </source>
</evidence>
<dbReference type="InterPro" id="IPR008920">
    <property type="entry name" value="TF_FadR/GntR_C"/>
</dbReference>
<dbReference type="InterPro" id="IPR000524">
    <property type="entry name" value="Tscrpt_reg_HTH_GntR"/>
</dbReference>
<dbReference type="Gene3D" id="1.20.120.530">
    <property type="entry name" value="GntR ligand-binding domain-like"/>
    <property type="match status" value="1"/>
</dbReference>
<organism evidence="5 6">
    <name type="scientific">Mesorhizobium liriopis</name>
    <dbReference type="NCBI Taxonomy" id="2953882"/>
    <lineage>
        <taxon>Bacteria</taxon>
        <taxon>Pseudomonadati</taxon>
        <taxon>Pseudomonadota</taxon>
        <taxon>Alphaproteobacteria</taxon>
        <taxon>Hyphomicrobiales</taxon>
        <taxon>Phyllobacteriaceae</taxon>
        <taxon>Mesorhizobium</taxon>
    </lineage>
</organism>
<dbReference type="Proteomes" id="UP001205906">
    <property type="component" value="Unassembled WGS sequence"/>
</dbReference>
<dbReference type="InterPro" id="IPR036390">
    <property type="entry name" value="WH_DNA-bd_sf"/>
</dbReference>
<evidence type="ECO:0000313" key="6">
    <source>
        <dbReference type="Proteomes" id="UP001205906"/>
    </source>
</evidence>
<dbReference type="Pfam" id="PF07729">
    <property type="entry name" value="FCD"/>
    <property type="match status" value="1"/>
</dbReference>
<dbReference type="InterPro" id="IPR036388">
    <property type="entry name" value="WH-like_DNA-bd_sf"/>
</dbReference>
<keyword evidence="2" id="KW-0238">DNA-binding</keyword>
<dbReference type="SUPFAM" id="SSF46785">
    <property type="entry name" value="Winged helix' DNA-binding domain"/>
    <property type="match status" value="1"/>
</dbReference>
<comment type="caution">
    <text evidence="5">The sequence shown here is derived from an EMBL/GenBank/DDBJ whole genome shotgun (WGS) entry which is preliminary data.</text>
</comment>
<accession>A0ABT1C637</accession>
<dbReference type="PROSITE" id="PS50949">
    <property type="entry name" value="HTH_GNTR"/>
    <property type="match status" value="1"/>
</dbReference>
<keyword evidence="6" id="KW-1185">Reference proteome</keyword>
<feature type="domain" description="HTH gntR-type" evidence="4">
    <location>
        <begin position="1"/>
        <end position="53"/>
    </location>
</feature>
<sequence length="196" mass="22167">MALKIAPGARISVDGLVRELNVSQTPIREALSRLEAEGLVQKTHLIGYSAAPQITKRDFNELYELRLCLEPFAAKAATTNLDADVLVALKEAATQMMMRDGGDERIRYSSFARLDAVFHDKILETAGNQLIRETLWHQHTHFHIFRLMFHARVTDEALDEHANIMAAFEARDPGAAENAMRTHIERSRSRLSQVFE</sequence>
<dbReference type="EMBL" id="JAMXQS010000005">
    <property type="protein sequence ID" value="MCO6050297.1"/>
    <property type="molecule type" value="Genomic_DNA"/>
</dbReference>
<dbReference type="PANTHER" id="PTHR43537:SF24">
    <property type="entry name" value="GLUCONATE OPERON TRANSCRIPTIONAL REPRESSOR"/>
    <property type="match status" value="1"/>
</dbReference>
<dbReference type="SUPFAM" id="SSF48008">
    <property type="entry name" value="GntR ligand-binding domain-like"/>
    <property type="match status" value="1"/>
</dbReference>
<keyword evidence="3" id="KW-0804">Transcription</keyword>
<keyword evidence="1" id="KW-0805">Transcription regulation</keyword>
<evidence type="ECO:0000256" key="3">
    <source>
        <dbReference type="ARBA" id="ARBA00023163"/>
    </source>
</evidence>
<dbReference type="SMART" id="SM00895">
    <property type="entry name" value="FCD"/>
    <property type="match status" value="1"/>
</dbReference>
<reference evidence="5 6" key="1">
    <citation type="submission" date="2022-06" db="EMBL/GenBank/DDBJ databases">
        <title>Mesorhizobium sp. strain RP14 Genome sequencing and assembly.</title>
        <authorList>
            <person name="Kim I."/>
        </authorList>
    </citation>
    <scope>NUCLEOTIDE SEQUENCE [LARGE SCALE GENOMIC DNA]</scope>
    <source>
        <strain evidence="6">RP14(2022)</strain>
    </source>
</reference>